<keyword evidence="4 5" id="KW-0539">Nucleus</keyword>
<dbReference type="SUPFAM" id="SSF158573">
    <property type="entry name" value="GINS helical bundle-like"/>
    <property type="match status" value="1"/>
</dbReference>
<evidence type="ECO:0000256" key="1">
    <source>
        <dbReference type="ARBA" id="ARBA00004123"/>
    </source>
</evidence>
<dbReference type="PANTHER" id="PTHR12914:SF2">
    <property type="entry name" value="DNA REPLICATION COMPLEX GINS PROTEIN PSF1"/>
    <property type="match status" value="1"/>
</dbReference>
<sequence>MLGVKSLELVKDLSRNPDSIPTFRDDTIREVLVETQEIFNANSRDARICSSTNNQQLLPILSFRHAALERNKRCMLAYLYNRLERIRNIRWETGPTIPEHIKTNLCEPEIQWFNGYNKLLAKYMKSVGDGQGIDLTCDMEPPKSLYIEVRCLEDYGKFELEDGELGFFVLFIDFTDIAIEWSNQVTPVTPMDYRHLPLKSLRIASLGVAEAPEDQNRCLARHNIVKSNAIQILT</sequence>
<evidence type="ECO:0000313" key="7">
    <source>
        <dbReference type="EnsemblMetazoa" id="PPAI001097-PA"/>
    </source>
</evidence>
<protein>
    <recommendedName>
        <fullName evidence="5">DNA replication complex GINS protein PSF1</fullName>
    </recommendedName>
</protein>
<dbReference type="VEuPathDB" id="VectorBase:PPAPM1_006767"/>
<dbReference type="VEuPathDB" id="VectorBase:PPAI001097"/>
<evidence type="ECO:0000256" key="4">
    <source>
        <dbReference type="ARBA" id="ARBA00023242"/>
    </source>
</evidence>
<evidence type="ECO:0000256" key="3">
    <source>
        <dbReference type="ARBA" id="ARBA00022705"/>
    </source>
</evidence>
<accession>A0A1B0D174</accession>
<feature type="domain" description="GINS subunit" evidence="6">
    <location>
        <begin position="55"/>
        <end position="127"/>
    </location>
</feature>
<comment type="function">
    <text evidence="5">Required for correct functioning of the GINS complex, a complex that plays an essential role in the initiation of DNA replication, and progression of DNA replication forks. GINS complex seems to bind preferentially to single-stranded DNA.</text>
</comment>
<dbReference type="InterPro" id="IPR021151">
    <property type="entry name" value="GINS_A"/>
</dbReference>
<dbReference type="InterPro" id="IPR005339">
    <property type="entry name" value="GINS_Psf1"/>
</dbReference>
<dbReference type="EMBL" id="AJVK01002426">
    <property type="status" value="NOT_ANNOTATED_CDS"/>
    <property type="molecule type" value="Genomic_DNA"/>
</dbReference>
<evidence type="ECO:0000313" key="8">
    <source>
        <dbReference type="Proteomes" id="UP000092462"/>
    </source>
</evidence>
<dbReference type="Gene3D" id="1.20.58.1030">
    <property type="match status" value="1"/>
</dbReference>
<evidence type="ECO:0000259" key="6">
    <source>
        <dbReference type="Pfam" id="PF05916"/>
    </source>
</evidence>
<dbReference type="GO" id="GO:1902983">
    <property type="term" value="P:DNA strand elongation involved in mitotic DNA replication"/>
    <property type="evidence" value="ECO:0007669"/>
    <property type="project" value="TreeGrafter"/>
</dbReference>
<dbReference type="GO" id="GO:0000811">
    <property type="term" value="C:GINS complex"/>
    <property type="evidence" value="ECO:0007669"/>
    <property type="project" value="UniProtKB-UniRule"/>
</dbReference>
<dbReference type="EMBL" id="AJVK01002427">
    <property type="status" value="NOT_ANNOTATED_CDS"/>
    <property type="molecule type" value="Genomic_DNA"/>
</dbReference>
<comment type="subunit">
    <text evidence="5">Component of the GINS complex.</text>
</comment>
<evidence type="ECO:0000256" key="5">
    <source>
        <dbReference type="RuleBase" id="RU368085"/>
    </source>
</evidence>
<dbReference type="Proteomes" id="UP000092462">
    <property type="component" value="Unassembled WGS sequence"/>
</dbReference>
<keyword evidence="8" id="KW-1185">Reference proteome</keyword>
<dbReference type="PANTHER" id="PTHR12914">
    <property type="entry name" value="PARTNER OF SLD5"/>
    <property type="match status" value="1"/>
</dbReference>
<name>A0A1B0D174_PHLPP</name>
<comment type="subcellular location">
    <subcellularLocation>
        <location evidence="1 5">Nucleus</location>
    </subcellularLocation>
</comment>
<dbReference type="Pfam" id="PF05916">
    <property type="entry name" value="Sld5"/>
    <property type="match status" value="1"/>
</dbReference>
<reference evidence="7" key="1">
    <citation type="submission" date="2022-08" db="UniProtKB">
        <authorList>
            <consortium name="EnsemblMetazoa"/>
        </authorList>
    </citation>
    <scope>IDENTIFICATION</scope>
    <source>
        <strain evidence="7">Israel</strain>
    </source>
</reference>
<dbReference type="EnsemblMetazoa" id="PPAI001097-RA">
    <property type="protein sequence ID" value="PPAI001097-PA"/>
    <property type="gene ID" value="PPAI001097"/>
</dbReference>
<proteinExistence type="inferred from homology"/>
<organism evidence="7 8">
    <name type="scientific">Phlebotomus papatasi</name>
    <name type="common">Sandfly</name>
    <dbReference type="NCBI Taxonomy" id="29031"/>
    <lineage>
        <taxon>Eukaryota</taxon>
        <taxon>Metazoa</taxon>
        <taxon>Ecdysozoa</taxon>
        <taxon>Arthropoda</taxon>
        <taxon>Hexapoda</taxon>
        <taxon>Insecta</taxon>
        <taxon>Pterygota</taxon>
        <taxon>Neoptera</taxon>
        <taxon>Endopterygota</taxon>
        <taxon>Diptera</taxon>
        <taxon>Nematocera</taxon>
        <taxon>Psychodoidea</taxon>
        <taxon>Psychodidae</taxon>
        <taxon>Phlebotomus</taxon>
        <taxon>Phlebotomus</taxon>
    </lineage>
</organism>
<dbReference type="CDD" id="cd11710">
    <property type="entry name" value="GINS_A_psf1"/>
    <property type="match status" value="1"/>
</dbReference>
<dbReference type="InterPro" id="IPR036224">
    <property type="entry name" value="GINS_bundle-like_dom_sf"/>
</dbReference>
<keyword evidence="3 5" id="KW-0235">DNA replication</keyword>
<comment type="similarity">
    <text evidence="2 5">Belongs to the GINS1/PSF1 family.</text>
</comment>
<dbReference type="AlphaFoldDB" id="A0A1B0D174"/>
<evidence type="ECO:0000256" key="2">
    <source>
        <dbReference type="ARBA" id="ARBA00006677"/>
    </source>
</evidence>